<feature type="domain" description="Acyl-CoA dehydrogenase/oxidase N-terminal" evidence="9">
    <location>
        <begin position="7"/>
        <end position="118"/>
    </location>
</feature>
<dbReference type="FunFam" id="2.40.110.10:FF:000002">
    <property type="entry name" value="Acyl-CoA dehydrogenase fadE12"/>
    <property type="match status" value="1"/>
</dbReference>
<dbReference type="Pfam" id="PF02770">
    <property type="entry name" value="Acyl-CoA_dh_M"/>
    <property type="match status" value="1"/>
</dbReference>
<keyword evidence="11" id="KW-1185">Reference proteome</keyword>
<dbReference type="InterPro" id="IPR009075">
    <property type="entry name" value="AcylCo_DH/oxidase_C"/>
</dbReference>
<dbReference type="GO" id="GO:0050660">
    <property type="term" value="F:flavin adenine dinucleotide binding"/>
    <property type="evidence" value="ECO:0007669"/>
    <property type="project" value="InterPro"/>
</dbReference>
<dbReference type="Pfam" id="PF02771">
    <property type="entry name" value="Acyl-CoA_dh_N"/>
    <property type="match status" value="1"/>
</dbReference>
<comment type="similarity">
    <text evidence="2 6">Belongs to the acyl-CoA dehydrogenase family.</text>
</comment>
<dbReference type="Proteomes" id="UP000539313">
    <property type="component" value="Unassembled WGS sequence"/>
</dbReference>
<dbReference type="RefSeq" id="WP_182706554.1">
    <property type="nucleotide sequence ID" value="NZ_JACJII010000001.1"/>
</dbReference>
<dbReference type="InterPro" id="IPR037069">
    <property type="entry name" value="AcylCoA_DH/ox_N_sf"/>
</dbReference>
<protein>
    <submittedName>
        <fullName evidence="10">Alkylation response protein AidB-like acyl-CoA dehydrogenase</fullName>
    </submittedName>
</protein>
<dbReference type="InterPro" id="IPR009100">
    <property type="entry name" value="AcylCoA_DH/oxidase_NM_dom_sf"/>
</dbReference>
<evidence type="ECO:0000256" key="6">
    <source>
        <dbReference type="RuleBase" id="RU362125"/>
    </source>
</evidence>
<evidence type="ECO:0000256" key="1">
    <source>
        <dbReference type="ARBA" id="ARBA00001974"/>
    </source>
</evidence>
<dbReference type="GO" id="GO:0016627">
    <property type="term" value="F:oxidoreductase activity, acting on the CH-CH group of donors"/>
    <property type="evidence" value="ECO:0007669"/>
    <property type="project" value="InterPro"/>
</dbReference>
<feature type="domain" description="Acyl-CoA oxidase/dehydrogenase middle" evidence="8">
    <location>
        <begin position="122"/>
        <end position="203"/>
    </location>
</feature>
<dbReference type="SUPFAM" id="SSF47203">
    <property type="entry name" value="Acyl-CoA dehydrogenase C-terminal domain-like"/>
    <property type="match status" value="1"/>
</dbReference>
<evidence type="ECO:0000313" key="10">
    <source>
        <dbReference type="EMBL" id="MBA9005348.1"/>
    </source>
</evidence>
<dbReference type="Gene3D" id="1.20.140.10">
    <property type="entry name" value="Butyryl-CoA Dehydrogenase, subunit A, domain 3"/>
    <property type="match status" value="1"/>
</dbReference>
<evidence type="ECO:0000259" key="7">
    <source>
        <dbReference type="Pfam" id="PF00441"/>
    </source>
</evidence>
<proteinExistence type="inferred from homology"/>
<dbReference type="InterPro" id="IPR036250">
    <property type="entry name" value="AcylCo_DH-like_C"/>
</dbReference>
<dbReference type="InterPro" id="IPR006091">
    <property type="entry name" value="Acyl-CoA_Oxase/DH_mid-dom"/>
</dbReference>
<dbReference type="Pfam" id="PF00441">
    <property type="entry name" value="Acyl-CoA_dh_1"/>
    <property type="match status" value="1"/>
</dbReference>
<evidence type="ECO:0000256" key="3">
    <source>
        <dbReference type="ARBA" id="ARBA00022630"/>
    </source>
</evidence>
<dbReference type="InterPro" id="IPR046373">
    <property type="entry name" value="Acyl-CoA_Oxase/DH_mid-dom_sf"/>
</dbReference>
<dbReference type="PANTHER" id="PTHR43292">
    <property type="entry name" value="ACYL-COA DEHYDROGENASE"/>
    <property type="match status" value="1"/>
</dbReference>
<name>A0A7W3N0L0_9ACTN</name>
<dbReference type="SUPFAM" id="SSF56645">
    <property type="entry name" value="Acyl-CoA dehydrogenase NM domain-like"/>
    <property type="match status" value="1"/>
</dbReference>
<comment type="caution">
    <text evidence="10">The sequence shown here is derived from an EMBL/GenBank/DDBJ whole genome shotgun (WGS) entry which is preliminary data.</text>
</comment>
<organism evidence="10 11">
    <name type="scientific">Thermomonospora cellulosilytica</name>
    <dbReference type="NCBI Taxonomy" id="1411118"/>
    <lineage>
        <taxon>Bacteria</taxon>
        <taxon>Bacillati</taxon>
        <taxon>Actinomycetota</taxon>
        <taxon>Actinomycetes</taxon>
        <taxon>Streptosporangiales</taxon>
        <taxon>Thermomonosporaceae</taxon>
        <taxon>Thermomonospora</taxon>
    </lineage>
</organism>
<dbReference type="PANTHER" id="PTHR43292:SF3">
    <property type="entry name" value="ACYL-COA DEHYDROGENASE FADE29"/>
    <property type="match status" value="1"/>
</dbReference>
<keyword evidence="5 6" id="KW-0560">Oxidoreductase</keyword>
<dbReference type="GO" id="GO:0005886">
    <property type="term" value="C:plasma membrane"/>
    <property type="evidence" value="ECO:0007669"/>
    <property type="project" value="TreeGrafter"/>
</dbReference>
<dbReference type="EMBL" id="JACJII010000001">
    <property type="protein sequence ID" value="MBA9005348.1"/>
    <property type="molecule type" value="Genomic_DNA"/>
</dbReference>
<dbReference type="InterPro" id="IPR013786">
    <property type="entry name" value="AcylCoA_DH/ox_N"/>
</dbReference>
<evidence type="ECO:0000256" key="5">
    <source>
        <dbReference type="ARBA" id="ARBA00023002"/>
    </source>
</evidence>
<keyword evidence="3 6" id="KW-0285">Flavoprotein</keyword>
<feature type="domain" description="Acyl-CoA dehydrogenase/oxidase C-terminal" evidence="7">
    <location>
        <begin position="227"/>
        <end position="381"/>
    </location>
</feature>
<dbReference type="Gene3D" id="1.10.540.10">
    <property type="entry name" value="Acyl-CoA dehydrogenase/oxidase, N-terminal domain"/>
    <property type="match status" value="1"/>
</dbReference>
<evidence type="ECO:0000259" key="9">
    <source>
        <dbReference type="Pfam" id="PF02771"/>
    </source>
</evidence>
<keyword evidence="4 6" id="KW-0274">FAD</keyword>
<dbReference type="Gene3D" id="2.40.110.10">
    <property type="entry name" value="Butyryl-CoA Dehydrogenase, subunit A, domain 2"/>
    <property type="match status" value="1"/>
</dbReference>
<comment type="cofactor">
    <cofactor evidence="1 6">
        <name>FAD</name>
        <dbReference type="ChEBI" id="CHEBI:57692"/>
    </cofactor>
</comment>
<evidence type="ECO:0000256" key="4">
    <source>
        <dbReference type="ARBA" id="ARBA00022827"/>
    </source>
</evidence>
<accession>A0A7W3N0L0</accession>
<sequence>MDFWESDDLAEHREAARAWVKANVRPEWVGEQHRSGCHQTMELHALLARDGLLAAGWAPEYGGGDVDPDFARAVFDECARMGLHFDGWATTTMVLHTIDHIGTQEQKRRYIPAALRGELLVALGYSEPDSGSDVAAAKTTAVRDGAEWVINGQKMFTSTAQVCSHVFVLARTDPDAPKHRGLSLFLVPTDAPGFELQPIRTLGGQVTNATFYTDVRVPHDALIGEVDQGWNVMRVALVYERGVSSPTSVERTVADDLAAWARGARRPDGTAVLDDPLVAERIGRIAVEEEVSRLLSHWMNWHAAKGGVPGPEGSMRKLFWSEAGNRHYAEALDILGAEGVLAPEAPGAPAGGAFEHGFRNAVVTTIYGGASEILRDIIAERRLGLPRSRPAL</sequence>
<evidence type="ECO:0000259" key="8">
    <source>
        <dbReference type="Pfam" id="PF02770"/>
    </source>
</evidence>
<reference evidence="10 11" key="1">
    <citation type="submission" date="2020-08" db="EMBL/GenBank/DDBJ databases">
        <title>Sequencing the genomes of 1000 actinobacteria strains.</title>
        <authorList>
            <person name="Klenk H.-P."/>
        </authorList>
    </citation>
    <scope>NUCLEOTIDE SEQUENCE [LARGE SCALE GENOMIC DNA]</scope>
    <source>
        <strain evidence="10 11">DSM 45823</strain>
    </source>
</reference>
<dbReference type="InterPro" id="IPR052161">
    <property type="entry name" value="Mycobact_Acyl-CoA_DH"/>
</dbReference>
<dbReference type="AlphaFoldDB" id="A0A7W3N0L0"/>
<gene>
    <name evidence="10" type="ORF">HNR21_004230</name>
</gene>
<evidence type="ECO:0000313" key="11">
    <source>
        <dbReference type="Proteomes" id="UP000539313"/>
    </source>
</evidence>
<evidence type="ECO:0000256" key="2">
    <source>
        <dbReference type="ARBA" id="ARBA00009347"/>
    </source>
</evidence>